<dbReference type="SUPFAM" id="SSF51182">
    <property type="entry name" value="RmlC-like cupins"/>
    <property type="match status" value="1"/>
</dbReference>
<organism evidence="3 4">
    <name type="scientific">Labilithrix luteola</name>
    <dbReference type="NCBI Taxonomy" id="1391654"/>
    <lineage>
        <taxon>Bacteria</taxon>
        <taxon>Pseudomonadati</taxon>
        <taxon>Myxococcota</taxon>
        <taxon>Polyangia</taxon>
        <taxon>Polyangiales</taxon>
        <taxon>Labilitrichaceae</taxon>
        <taxon>Labilithrix</taxon>
    </lineage>
</organism>
<dbReference type="InterPro" id="IPR014710">
    <property type="entry name" value="RmlC-like_jellyroll"/>
</dbReference>
<dbReference type="OrthoDB" id="9791637at2"/>
<feature type="domain" description="Cupin type-2" evidence="2">
    <location>
        <begin position="53"/>
        <end position="122"/>
    </location>
</feature>
<sequence length="168" mass="18815">MSYPPQRYPSDKGEVSATFRPADTKPDVERGSGNRTHYIATSASTKGEFGLYRVDMGPRAPGPSTHFHKTISESFFILSGTVELFDGTRWVKAKEGDFLYVPTGGLHAFKNDSDEPSSMLLLFSPGAPREEYFEKVGEMAKRGGKEFEEFLVRHDSYFVDMFGRPAKL</sequence>
<reference evidence="3 4" key="1">
    <citation type="submission" date="2015-08" db="EMBL/GenBank/DDBJ databases">
        <authorList>
            <person name="Babu N.S."/>
            <person name="Beckwith C.J."/>
            <person name="Beseler K.G."/>
            <person name="Brison A."/>
            <person name="Carone J.V."/>
            <person name="Caskin T.P."/>
            <person name="Diamond M."/>
            <person name="Durham M.E."/>
            <person name="Foxe J.M."/>
            <person name="Go M."/>
            <person name="Henderson B.A."/>
            <person name="Jones I.B."/>
            <person name="McGettigan J.A."/>
            <person name="Micheletti S.J."/>
            <person name="Nasrallah M.E."/>
            <person name="Ortiz D."/>
            <person name="Piller C.R."/>
            <person name="Privatt S.R."/>
            <person name="Schneider S.L."/>
            <person name="Sharp S."/>
            <person name="Smith T.C."/>
            <person name="Stanton J.D."/>
            <person name="Ullery H.E."/>
            <person name="Wilson R.J."/>
            <person name="Serrano M.G."/>
            <person name="Buck G."/>
            <person name="Lee V."/>
            <person name="Wang Y."/>
            <person name="Carvalho R."/>
            <person name="Voegtly L."/>
            <person name="Shi R."/>
            <person name="Duckworth R."/>
            <person name="Johnson A."/>
            <person name="Loviza R."/>
            <person name="Walstead R."/>
            <person name="Shah Z."/>
            <person name="Kiflezghi M."/>
            <person name="Wade K."/>
            <person name="Ball S.L."/>
            <person name="Bradley K.W."/>
            <person name="Asai D.J."/>
            <person name="Bowman C.A."/>
            <person name="Russell D.A."/>
            <person name="Pope W.H."/>
            <person name="Jacobs-Sera D."/>
            <person name="Hendrix R.W."/>
            <person name="Hatfull G.F."/>
        </authorList>
    </citation>
    <scope>NUCLEOTIDE SEQUENCE [LARGE SCALE GENOMIC DNA]</scope>
    <source>
        <strain evidence="3 4">DSM 27648</strain>
    </source>
</reference>
<gene>
    <name evidence="3" type="ORF">AKJ09_05300</name>
</gene>
<dbReference type="PATRIC" id="fig|1391654.3.peg.5372"/>
<dbReference type="STRING" id="1391654.AKJ09_05300"/>
<dbReference type="InterPro" id="IPR013096">
    <property type="entry name" value="Cupin_2"/>
</dbReference>
<accession>A0A0K1PZ06</accession>
<dbReference type="AlphaFoldDB" id="A0A0K1PZ06"/>
<feature type="compositionally biased region" description="Basic and acidic residues" evidence="1">
    <location>
        <begin position="22"/>
        <end position="32"/>
    </location>
</feature>
<name>A0A0K1PZ06_9BACT</name>
<evidence type="ECO:0000259" key="2">
    <source>
        <dbReference type="Pfam" id="PF07883"/>
    </source>
</evidence>
<dbReference type="Proteomes" id="UP000064967">
    <property type="component" value="Chromosome"/>
</dbReference>
<dbReference type="RefSeq" id="WP_146649574.1">
    <property type="nucleotide sequence ID" value="NZ_CP012333.1"/>
</dbReference>
<dbReference type="EMBL" id="CP012333">
    <property type="protein sequence ID" value="AKU98636.1"/>
    <property type="molecule type" value="Genomic_DNA"/>
</dbReference>
<evidence type="ECO:0000256" key="1">
    <source>
        <dbReference type="SAM" id="MobiDB-lite"/>
    </source>
</evidence>
<protein>
    <recommendedName>
        <fullName evidence="2">Cupin type-2 domain-containing protein</fullName>
    </recommendedName>
</protein>
<dbReference type="PANTHER" id="PTHR36440:SF1">
    <property type="entry name" value="PUTATIVE (AFU_ORTHOLOGUE AFUA_8G07350)-RELATED"/>
    <property type="match status" value="1"/>
</dbReference>
<evidence type="ECO:0000313" key="4">
    <source>
        <dbReference type="Proteomes" id="UP000064967"/>
    </source>
</evidence>
<dbReference type="Pfam" id="PF07883">
    <property type="entry name" value="Cupin_2"/>
    <property type="match status" value="1"/>
</dbReference>
<feature type="region of interest" description="Disordered" evidence="1">
    <location>
        <begin position="1"/>
        <end position="36"/>
    </location>
</feature>
<dbReference type="InterPro" id="IPR053146">
    <property type="entry name" value="QDO-like"/>
</dbReference>
<evidence type="ECO:0000313" key="3">
    <source>
        <dbReference type="EMBL" id="AKU98636.1"/>
    </source>
</evidence>
<dbReference type="PANTHER" id="PTHR36440">
    <property type="entry name" value="PUTATIVE (AFU_ORTHOLOGUE AFUA_8G07350)-RELATED"/>
    <property type="match status" value="1"/>
</dbReference>
<dbReference type="Gene3D" id="2.60.120.10">
    <property type="entry name" value="Jelly Rolls"/>
    <property type="match status" value="1"/>
</dbReference>
<dbReference type="KEGG" id="llu:AKJ09_05300"/>
<dbReference type="InterPro" id="IPR011051">
    <property type="entry name" value="RmlC_Cupin_sf"/>
</dbReference>
<keyword evidence="4" id="KW-1185">Reference proteome</keyword>
<proteinExistence type="predicted"/>